<feature type="domain" description="Trigger factor C-terminal" evidence="4">
    <location>
        <begin position="85"/>
        <end position="205"/>
    </location>
</feature>
<evidence type="ECO:0000256" key="3">
    <source>
        <dbReference type="SAM" id="Phobius"/>
    </source>
</evidence>
<protein>
    <recommendedName>
        <fullName evidence="4">Trigger factor C-terminal domain-containing protein</fullName>
    </recommendedName>
</protein>
<keyword evidence="3" id="KW-1133">Transmembrane helix</keyword>
<evidence type="ECO:0000313" key="6">
    <source>
        <dbReference type="Proteomes" id="UP001652461"/>
    </source>
</evidence>
<sequence>MDKKKKMIIGGVILVAIVAAVVIGMYLRSPQFLAGKGEGNATGKTAITMMQDMYGESKLEKLADVSAVPEGTDPMEYMVANSVFVLDQEYVNQRAETEFLIMESAAQAAGKTYEQYIADTYDGKTTDEYEQERVAAHEEFLKERLVAYEIAKKEGITITTDEYEELLPEYAEKFGYEDDTERFAQECDKDTIAAEMLYDKACSYLEKKAG</sequence>
<name>A0ABT2RTJ8_9FIRM</name>
<gene>
    <name evidence="5" type="ORF">OCV63_01855</name>
</gene>
<keyword evidence="6" id="KW-1185">Reference proteome</keyword>
<dbReference type="Gene3D" id="1.10.3120.10">
    <property type="entry name" value="Trigger factor, C-terminal domain"/>
    <property type="match status" value="1"/>
</dbReference>
<dbReference type="SUPFAM" id="SSF109998">
    <property type="entry name" value="Triger factor/SurA peptide-binding domain-like"/>
    <property type="match status" value="1"/>
</dbReference>
<dbReference type="InterPro" id="IPR008880">
    <property type="entry name" value="Trigger_fac_C"/>
</dbReference>
<evidence type="ECO:0000256" key="2">
    <source>
        <dbReference type="ARBA" id="ARBA00023235"/>
    </source>
</evidence>
<dbReference type="Proteomes" id="UP001652461">
    <property type="component" value="Unassembled WGS sequence"/>
</dbReference>
<accession>A0ABT2RTJ8</accession>
<keyword evidence="2" id="KW-0413">Isomerase</keyword>
<dbReference type="InterPro" id="IPR027304">
    <property type="entry name" value="Trigger_fact/SurA_dom_sf"/>
</dbReference>
<feature type="transmembrane region" description="Helical" evidence="3">
    <location>
        <begin position="7"/>
        <end position="27"/>
    </location>
</feature>
<reference evidence="5 6" key="1">
    <citation type="journal article" date="2021" name="ISME Commun">
        <title>Automated analysis of genomic sequences facilitates high-throughput and comprehensive description of bacteria.</title>
        <authorList>
            <person name="Hitch T.C.A."/>
        </authorList>
    </citation>
    <scope>NUCLEOTIDE SEQUENCE [LARGE SCALE GENOMIC DNA]</scope>
    <source>
        <strain evidence="5 6">Sanger_04</strain>
    </source>
</reference>
<organism evidence="5 6">
    <name type="scientific">Laedolimicola ammoniilytica</name>
    <dbReference type="NCBI Taxonomy" id="2981771"/>
    <lineage>
        <taxon>Bacteria</taxon>
        <taxon>Bacillati</taxon>
        <taxon>Bacillota</taxon>
        <taxon>Clostridia</taxon>
        <taxon>Lachnospirales</taxon>
        <taxon>Lachnospiraceae</taxon>
        <taxon>Laedolimicola</taxon>
    </lineage>
</organism>
<comment type="caution">
    <text evidence="5">The sequence shown here is derived from an EMBL/GenBank/DDBJ whole genome shotgun (WGS) entry which is preliminary data.</text>
</comment>
<dbReference type="InterPro" id="IPR037041">
    <property type="entry name" value="Trigger_fac_C_sf"/>
</dbReference>
<evidence type="ECO:0000256" key="1">
    <source>
        <dbReference type="ARBA" id="ARBA00023110"/>
    </source>
</evidence>
<proteinExistence type="predicted"/>
<keyword evidence="1" id="KW-0697">Rotamase</keyword>
<keyword evidence="3" id="KW-0472">Membrane</keyword>
<dbReference type="RefSeq" id="WP_262670589.1">
    <property type="nucleotide sequence ID" value="NZ_JAOQKC010000002.1"/>
</dbReference>
<evidence type="ECO:0000259" key="4">
    <source>
        <dbReference type="Pfam" id="PF05698"/>
    </source>
</evidence>
<evidence type="ECO:0000313" key="5">
    <source>
        <dbReference type="EMBL" id="MCU6695641.1"/>
    </source>
</evidence>
<keyword evidence="3" id="KW-0812">Transmembrane</keyword>
<dbReference type="EMBL" id="JAOQKC010000002">
    <property type="protein sequence ID" value="MCU6695641.1"/>
    <property type="molecule type" value="Genomic_DNA"/>
</dbReference>
<dbReference type="Pfam" id="PF05698">
    <property type="entry name" value="Trigger_C"/>
    <property type="match status" value="1"/>
</dbReference>